<evidence type="ECO:0000313" key="1">
    <source>
        <dbReference type="EMBL" id="KAB1073746.1"/>
    </source>
</evidence>
<gene>
    <name evidence="1" type="ORF">F6X51_11210</name>
</gene>
<sequence>MSMYYSVTKTQKADQPLNGIDELVGRIRQLVRHRGYERDKIVSAMLRRYLPNMGGAGWNGEASLRQVLTQAKLDQKSIDHLSANVVGEIHMAHERLAG</sequence>
<evidence type="ECO:0000313" key="2">
    <source>
        <dbReference type="Proteomes" id="UP000441523"/>
    </source>
</evidence>
<dbReference type="EMBL" id="VZZJ01000007">
    <property type="protein sequence ID" value="KAB1073746.1"/>
    <property type="molecule type" value="Genomic_DNA"/>
</dbReference>
<keyword evidence="2" id="KW-1185">Reference proteome</keyword>
<proteinExistence type="predicted"/>
<accession>A0A6N6MSB6</accession>
<protein>
    <submittedName>
        <fullName evidence="1">Uncharacterized protein</fullName>
    </submittedName>
</protein>
<organism evidence="1 2">
    <name type="scientific">Methylobacterium planeticum</name>
    <dbReference type="NCBI Taxonomy" id="2615211"/>
    <lineage>
        <taxon>Bacteria</taxon>
        <taxon>Pseudomonadati</taxon>
        <taxon>Pseudomonadota</taxon>
        <taxon>Alphaproteobacteria</taxon>
        <taxon>Hyphomicrobiales</taxon>
        <taxon>Methylobacteriaceae</taxon>
        <taxon>Methylobacterium</taxon>
    </lineage>
</organism>
<dbReference type="RefSeq" id="WP_150963582.1">
    <property type="nucleotide sequence ID" value="NZ_VZZJ01000007.1"/>
</dbReference>
<name>A0A6N6MSB6_9HYPH</name>
<comment type="caution">
    <text evidence="1">The sequence shown here is derived from an EMBL/GenBank/DDBJ whole genome shotgun (WGS) entry which is preliminary data.</text>
</comment>
<dbReference type="AlphaFoldDB" id="A0A6N6MSB6"/>
<reference evidence="1 2" key="1">
    <citation type="submission" date="2019-09" db="EMBL/GenBank/DDBJ databases">
        <title>YIM 132548 draft genome.</title>
        <authorList>
            <person name="Jiang L."/>
        </authorList>
    </citation>
    <scope>NUCLEOTIDE SEQUENCE [LARGE SCALE GENOMIC DNA]</scope>
    <source>
        <strain evidence="1 2">YIM 132548</strain>
    </source>
</reference>
<dbReference type="Proteomes" id="UP000441523">
    <property type="component" value="Unassembled WGS sequence"/>
</dbReference>